<sequence length="66" mass="8117">MKTNKNRPDFKNCPVFYLIFIFFAVEVNKQGYNHVTQETADYVRNELFVEKELMIREDYRLFLNEF</sequence>
<organism evidence="1 2">
    <name type="scientific">Chryseobacterium gambrini</name>
    <dbReference type="NCBI Taxonomy" id="373672"/>
    <lineage>
        <taxon>Bacteria</taxon>
        <taxon>Pseudomonadati</taxon>
        <taxon>Bacteroidota</taxon>
        <taxon>Flavobacteriia</taxon>
        <taxon>Flavobacteriales</taxon>
        <taxon>Weeksellaceae</taxon>
        <taxon>Chryseobacterium group</taxon>
        <taxon>Chryseobacterium</taxon>
    </lineage>
</organism>
<dbReference type="EMBL" id="JAUHGV010000027">
    <property type="protein sequence ID" value="MDN4014337.1"/>
    <property type="molecule type" value="Genomic_DNA"/>
</dbReference>
<protein>
    <submittedName>
        <fullName evidence="1">Uncharacterized protein</fullName>
    </submittedName>
</protein>
<gene>
    <name evidence="1" type="ORF">QX233_17845</name>
</gene>
<proteinExistence type="predicted"/>
<dbReference type="AlphaFoldDB" id="A0AAJ1R8T5"/>
<dbReference type="Proteomes" id="UP001225933">
    <property type="component" value="Unassembled WGS sequence"/>
</dbReference>
<accession>A0AAJ1R8T5</accession>
<reference evidence="1" key="1">
    <citation type="submission" date="2023-06" db="EMBL/GenBank/DDBJ databases">
        <title>Two Chryseobacterium gambrini strains from China.</title>
        <authorList>
            <person name="Zeng J."/>
            <person name="Wu Y."/>
        </authorList>
    </citation>
    <scope>NUCLEOTIDE SEQUENCE</scope>
    <source>
        <strain evidence="1">SQ219</strain>
    </source>
</reference>
<comment type="caution">
    <text evidence="1">The sequence shown here is derived from an EMBL/GenBank/DDBJ whole genome shotgun (WGS) entry which is preliminary data.</text>
</comment>
<dbReference type="RefSeq" id="WP_214590435.1">
    <property type="nucleotide sequence ID" value="NZ_JAUHGV010000027.1"/>
</dbReference>
<evidence type="ECO:0000313" key="2">
    <source>
        <dbReference type="Proteomes" id="UP001225933"/>
    </source>
</evidence>
<name>A0AAJ1R8T5_9FLAO</name>
<evidence type="ECO:0000313" key="1">
    <source>
        <dbReference type="EMBL" id="MDN4014337.1"/>
    </source>
</evidence>